<dbReference type="SUPFAM" id="SSF53098">
    <property type="entry name" value="Ribonuclease H-like"/>
    <property type="match status" value="1"/>
</dbReference>
<comment type="caution">
    <text evidence="1">The sequence shown here is derived from an EMBL/GenBank/DDBJ whole genome shotgun (WGS) entry which is preliminary data.</text>
</comment>
<accession>A0AAW1JIW0</accession>
<organism evidence="1 2">
    <name type="scientific">Popillia japonica</name>
    <name type="common">Japanese beetle</name>
    <dbReference type="NCBI Taxonomy" id="7064"/>
    <lineage>
        <taxon>Eukaryota</taxon>
        <taxon>Metazoa</taxon>
        <taxon>Ecdysozoa</taxon>
        <taxon>Arthropoda</taxon>
        <taxon>Hexapoda</taxon>
        <taxon>Insecta</taxon>
        <taxon>Pterygota</taxon>
        <taxon>Neoptera</taxon>
        <taxon>Endopterygota</taxon>
        <taxon>Coleoptera</taxon>
        <taxon>Polyphaga</taxon>
        <taxon>Scarabaeiformia</taxon>
        <taxon>Scarabaeidae</taxon>
        <taxon>Rutelinae</taxon>
        <taxon>Popillia</taxon>
    </lineage>
</organism>
<protein>
    <recommendedName>
        <fullName evidence="3">Transposase</fullName>
    </recommendedName>
</protein>
<evidence type="ECO:0008006" key="3">
    <source>
        <dbReference type="Google" id="ProtNLM"/>
    </source>
</evidence>
<dbReference type="Proteomes" id="UP001458880">
    <property type="component" value="Unassembled WGS sequence"/>
</dbReference>
<dbReference type="InterPro" id="IPR012337">
    <property type="entry name" value="RNaseH-like_sf"/>
</dbReference>
<keyword evidence="2" id="KW-1185">Reference proteome</keyword>
<evidence type="ECO:0000313" key="1">
    <source>
        <dbReference type="EMBL" id="KAK9703794.1"/>
    </source>
</evidence>
<gene>
    <name evidence="1" type="ORF">QE152_g29130</name>
</gene>
<reference evidence="1 2" key="1">
    <citation type="journal article" date="2024" name="BMC Genomics">
        <title>De novo assembly and annotation of Popillia japonica's genome with initial clues to its potential as an invasive pest.</title>
        <authorList>
            <person name="Cucini C."/>
            <person name="Boschi S."/>
            <person name="Funari R."/>
            <person name="Cardaioli E."/>
            <person name="Iannotti N."/>
            <person name="Marturano G."/>
            <person name="Paoli F."/>
            <person name="Bruttini M."/>
            <person name="Carapelli A."/>
            <person name="Frati F."/>
            <person name="Nardi F."/>
        </authorList>
    </citation>
    <scope>NUCLEOTIDE SEQUENCE [LARGE SCALE GENOMIC DNA]</scope>
    <source>
        <strain evidence="1">DMR45628</strain>
    </source>
</reference>
<proteinExistence type="predicted"/>
<name>A0AAW1JIW0_POPJA</name>
<sequence>MIAIDNEPLSIVDHHVGFKRLINNVLPHAVLNMAHFPESHTSENIKRELLQCVTKWDIPITKIQAIVHDNGANMVKGVKETLLPSERCFIHTLLERLSEQKRAISVYISESRSLTGASI</sequence>
<dbReference type="EMBL" id="JASPKY010000363">
    <property type="protein sequence ID" value="KAK9703794.1"/>
    <property type="molecule type" value="Genomic_DNA"/>
</dbReference>
<evidence type="ECO:0000313" key="2">
    <source>
        <dbReference type="Proteomes" id="UP001458880"/>
    </source>
</evidence>
<dbReference type="AlphaFoldDB" id="A0AAW1JIW0"/>